<sequence length="246" mass="26774">MVAENFVTCRVYTDGCDRRPELIIAECHDPRWTNRSVAIRRQRFQYSNETPAQSVPATAILALVNQTFQSRIYIFTENKVLVGILFIDCLCNGCSGVGSVFAAPKSRPVVEGNLSLQCALDTIIAGDIYMHFVCNLVQVTLSVNFTKLKTSFATTDAVLNGLICIVVQSGAFTAQLHDLRLSGELPVSVSNNWTTPAGADGGAAPNPPSVEGVNVKIRDNAKSIKIGKNRPQFGSLLSFIDTWFKS</sequence>
<reference evidence="1" key="1">
    <citation type="submission" date="2023-03" db="EMBL/GenBank/DDBJ databases">
        <title>Massive genome expansion in bonnet fungi (Mycena s.s.) driven by repeated elements and novel gene families across ecological guilds.</title>
        <authorList>
            <consortium name="Lawrence Berkeley National Laboratory"/>
            <person name="Harder C.B."/>
            <person name="Miyauchi S."/>
            <person name="Viragh M."/>
            <person name="Kuo A."/>
            <person name="Thoen E."/>
            <person name="Andreopoulos B."/>
            <person name="Lu D."/>
            <person name="Skrede I."/>
            <person name="Drula E."/>
            <person name="Henrissat B."/>
            <person name="Morin E."/>
            <person name="Kohler A."/>
            <person name="Barry K."/>
            <person name="LaButti K."/>
            <person name="Morin E."/>
            <person name="Salamov A."/>
            <person name="Lipzen A."/>
            <person name="Mereny Z."/>
            <person name="Hegedus B."/>
            <person name="Baldrian P."/>
            <person name="Stursova M."/>
            <person name="Weitz H."/>
            <person name="Taylor A."/>
            <person name="Grigoriev I.V."/>
            <person name="Nagy L.G."/>
            <person name="Martin F."/>
            <person name="Kauserud H."/>
        </authorList>
    </citation>
    <scope>NUCLEOTIDE SEQUENCE</scope>
    <source>
        <strain evidence="1">9144</strain>
    </source>
</reference>
<keyword evidence="2" id="KW-1185">Reference proteome</keyword>
<evidence type="ECO:0000313" key="1">
    <source>
        <dbReference type="EMBL" id="KAJ7197963.1"/>
    </source>
</evidence>
<proteinExistence type="predicted"/>
<gene>
    <name evidence="1" type="ORF">GGX14DRAFT_402283</name>
</gene>
<accession>A0AAD6UZ99</accession>
<protein>
    <submittedName>
        <fullName evidence="1">Uncharacterized protein</fullName>
    </submittedName>
</protein>
<dbReference type="Proteomes" id="UP001219525">
    <property type="component" value="Unassembled WGS sequence"/>
</dbReference>
<dbReference type="AlphaFoldDB" id="A0AAD6UZ99"/>
<evidence type="ECO:0000313" key="2">
    <source>
        <dbReference type="Proteomes" id="UP001219525"/>
    </source>
</evidence>
<name>A0AAD6UZ99_9AGAR</name>
<organism evidence="1 2">
    <name type="scientific">Mycena pura</name>
    <dbReference type="NCBI Taxonomy" id="153505"/>
    <lineage>
        <taxon>Eukaryota</taxon>
        <taxon>Fungi</taxon>
        <taxon>Dikarya</taxon>
        <taxon>Basidiomycota</taxon>
        <taxon>Agaricomycotina</taxon>
        <taxon>Agaricomycetes</taxon>
        <taxon>Agaricomycetidae</taxon>
        <taxon>Agaricales</taxon>
        <taxon>Marasmiineae</taxon>
        <taxon>Mycenaceae</taxon>
        <taxon>Mycena</taxon>
    </lineage>
</organism>
<comment type="caution">
    <text evidence="1">The sequence shown here is derived from an EMBL/GenBank/DDBJ whole genome shotgun (WGS) entry which is preliminary data.</text>
</comment>
<dbReference type="EMBL" id="JARJCW010000075">
    <property type="protein sequence ID" value="KAJ7197963.1"/>
    <property type="molecule type" value="Genomic_DNA"/>
</dbReference>